<keyword evidence="3 15" id="KW-0808">Transferase</keyword>
<dbReference type="InterPro" id="IPR004616">
    <property type="entry name" value="Leu/Phe-tRNA_Trfase"/>
</dbReference>
<dbReference type="Gene3D" id="3.40.630.70">
    <property type="entry name" value="Leucyl/phenylalanyl-tRNA-protein transferase, C-terminal domain"/>
    <property type="match status" value="1"/>
</dbReference>
<dbReference type="InterPro" id="IPR016181">
    <property type="entry name" value="Acyl_CoA_acyltransferase"/>
</dbReference>
<dbReference type="PANTHER" id="PTHR30098:SF2">
    <property type="entry name" value="LEUCYL_PHENYLALANYL-TRNA--PROTEIN TRANSFERASE"/>
    <property type="match status" value="1"/>
</dbReference>
<dbReference type="OrthoDB" id="9790282at2"/>
<evidence type="ECO:0000256" key="6">
    <source>
        <dbReference type="ARBA" id="ARBA00050652"/>
    </source>
</evidence>
<dbReference type="PANTHER" id="PTHR30098">
    <property type="entry name" value="LEUCYL/PHENYLALANYL-TRNA--PROTEIN TRANSFERASE"/>
    <property type="match status" value="1"/>
</dbReference>
<reference evidence="16 17" key="1">
    <citation type="submission" date="2019-07" db="EMBL/GenBank/DDBJ databases">
        <title>Reinekea sp. strain SSH23 genome sequencing and assembly.</title>
        <authorList>
            <person name="Kim I."/>
        </authorList>
    </citation>
    <scope>NUCLEOTIDE SEQUENCE [LARGE SCALE GENOMIC DNA]</scope>
    <source>
        <strain evidence="16 17">SSH23</strain>
    </source>
</reference>
<keyword evidence="2 15" id="KW-0963">Cytoplasm</keyword>
<dbReference type="FunFam" id="3.30.70.3550:FF:000001">
    <property type="entry name" value="Leucyl/phenylalanyl-tRNA--protein transferase"/>
    <property type="match status" value="1"/>
</dbReference>
<evidence type="ECO:0000256" key="5">
    <source>
        <dbReference type="ARBA" id="ARBA00050607"/>
    </source>
</evidence>
<dbReference type="EMBL" id="VKAD01000001">
    <property type="protein sequence ID" value="TXR53459.1"/>
    <property type="molecule type" value="Genomic_DNA"/>
</dbReference>
<dbReference type="Gene3D" id="3.30.70.3550">
    <property type="entry name" value="Leucyl/phenylalanyl-tRNA-protein transferase, N-terminal domain"/>
    <property type="match status" value="1"/>
</dbReference>
<accession>A0A5C8Z812</accession>
<evidence type="ECO:0000256" key="4">
    <source>
        <dbReference type="ARBA" id="ARBA00023315"/>
    </source>
</evidence>
<dbReference type="GO" id="GO:0030163">
    <property type="term" value="P:protein catabolic process"/>
    <property type="evidence" value="ECO:0007669"/>
    <property type="project" value="UniProtKB-UniRule"/>
</dbReference>
<comment type="catalytic activity">
    <reaction evidence="7 15">
        <text>N-terminal L-lysyl-[protein] + L-leucyl-tRNA(Leu) = N-terminal L-leucyl-L-lysyl-[protein] + tRNA(Leu) + H(+)</text>
        <dbReference type="Rhea" id="RHEA:12340"/>
        <dbReference type="Rhea" id="RHEA-COMP:9613"/>
        <dbReference type="Rhea" id="RHEA-COMP:9622"/>
        <dbReference type="Rhea" id="RHEA-COMP:12670"/>
        <dbReference type="Rhea" id="RHEA-COMP:12671"/>
        <dbReference type="ChEBI" id="CHEBI:15378"/>
        <dbReference type="ChEBI" id="CHEBI:65249"/>
        <dbReference type="ChEBI" id="CHEBI:78442"/>
        <dbReference type="ChEBI" id="CHEBI:78494"/>
        <dbReference type="ChEBI" id="CHEBI:133043"/>
        <dbReference type="EC" id="2.3.2.6"/>
    </reaction>
</comment>
<organism evidence="16 17">
    <name type="scientific">Reinekea thalattae</name>
    <dbReference type="NCBI Taxonomy" id="2593301"/>
    <lineage>
        <taxon>Bacteria</taxon>
        <taxon>Pseudomonadati</taxon>
        <taxon>Pseudomonadota</taxon>
        <taxon>Gammaproteobacteria</taxon>
        <taxon>Oceanospirillales</taxon>
        <taxon>Saccharospirillaceae</taxon>
        <taxon>Reinekea</taxon>
    </lineage>
</organism>
<dbReference type="NCBIfam" id="TIGR00667">
    <property type="entry name" value="aat"/>
    <property type="match status" value="1"/>
</dbReference>
<proteinExistence type="inferred from homology"/>
<comment type="caution">
    <text evidence="16">The sequence shown here is derived from an EMBL/GenBank/DDBJ whole genome shotgun (WGS) entry which is preliminary data.</text>
</comment>
<keyword evidence="4 15" id="KW-0012">Acyltransferase</keyword>
<dbReference type="Proteomes" id="UP000321764">
    <property type="component" value="Unassembled WGS sequence"/>
</dbReference>
<gene>
    <name evidence="15" type="primary">aat</name>
    <name evidence="16" type="ORF">FME95_02495</name>
</gene>
<evidence type="ECO:0000256" key="3">
    <source>
        <dbReference type="ARBA" id="ARBA00022679"/>
    </source>
</evidence>
<evidence type="ECO:0000256" key="10">
    <source>
        <dbReference type="ARBA" id="ARBA00066767"/>
    </source>
</evidence>
<comment type="function">
    <text evidence="8 15">Functions in the N-end rule pathway of protein degradation where it conjugates Leu, Phe and, less efficiently, Met from aminoacyl-tRNAs to the N-termini of proteins containing an N-terminal arginine or lysine.</text>
</comment>
<dbReference type="HAMAP" id="MF_00688">
    <property type="entry name" value="Leu_Phe_trans"/>
    <property type="match status" value="1"/>
</dbReference>
<dbReference type="InterPro" id="IPR042221">
    <property type="entry name" value="Leu/Phe-tRNA_Trfase_N"/>
</dbReference>
<evidence type="ECO:0000313" key="17">
    <source>
        <dbReference type="Proteomes" id="UP000321764"/>
    </source>
</evidence>
<name>A0A5C8Z812_9GAMM</name>
<evidence type="ECO:0000256" key="2">
    <source>
        <dbReference type="ARBA" id="ARBA00022490"/>
    </source>
</evidence>
<evidence type="ECO:0000313" key="16">
    <source>
        <dbReference type="EMBL" id="TXR53459.1"/>
    </source>
</evidence>
<comment type="catalytic activity">
    <reaction evidence="5 15">
        <text>L-phenylalanyl-tRNA(Phe) + an N-terminal L-alpha-aminoacyl-[protein] = an N-terminal L-phenylalanyl-L-alpha-aminoacyl-[protein] + tRNA(Phe)</text>
        <dbReference type="Rhea" id="RHEA:43632"/>
        <dbReference type="Rhea" id="RHEA-COMP:9668"/>
        <dbReference type="Rhea" id="RHEA-COMP:9699"/>
        <dbReference type="Rhea" id="RHEA-COMP:10636"/>
        <dbReference type="Rhea" id="RHEA-COMP:10637"/>
        <dbReference type="ChEBI" id="CHEBI:78442"/>
        <dbReference type="ChEBI" id="CHEBI:78531"/>
        <dbReference type="ChEBI" id="CHEBI:78597"/>
        <dbReference type="ChEBI" id="CHEBI:83561"/>
        <dbReference type="EC" id="2.3.2.6"/>
    </reaction>
</comment>
<evidence type="ECO:0000256" key="11">
    <source>
        <dbReference type="ARBA" id="ARBA00074372"/>
    </source>
</evidence>
<evidence type="ECO:0000256" key="9">
    <source>
        <dbReference type="ARBA" id="ARBA00061535"/>
    </source>
</evidence>
<evidence type="ECO:0000256" key="7">
    <source>
        <dbReference type="ARBA" id="ARBA00051538"/>
    </source>
</evidence>
<evidence type="ECO:0000256" key="15">
    <source>
        <dbReference type="HAMAP-Rule" id="MF_00688"/>
    </source>
</evidence>
<comment type="subcellular location">
    <subcellularLocation>
        <location evidence="1 15">Cytoplasm</location>
    </subcellularLocation>
</comment>
<dbReference type="Pfam" id="PF03588">
    <property type="entry name" value="Leu_Phe_trans"/>
    <property type="match status" value="1"/>
</dbReference>
<protein>
    <recommendedName>
        <fullName evidence="11 15">Leucyl/phenylalanyl-tRNA--protein transferase</fullName>
        <ecNumber evidence="10 15">2.3.2.6</ecNumber>
    </recommendedName>
    <alternativeName>
        <fullName evidence="12 15">L/F-transferase</fullName>
    </alternativeName>
    <alternativeName>
        <fullName evidence="13 15">Leucyltransferase</fullName>
    </alternativeName>
    <alternativeName>
        <fullName evidence="14 15">Phenyalanyltransferase</fullName>
    </alternativeName>
</protein>
<dbReference type="SUPFAM" id="SSF55729">
    <property type="entry name" value="Acyl-CoA N-acyltransferases (Nat)"/>
    <property type="match status" value="1"/>
</dbReference>
<evidence type="ECO:0000256" key="12">
    <source>
        <dbReference type="ARBA" id="ARBA00077136"/>
    </source>
</evidence>
<keyword evidence="17" id="KW-1185">Reference proteome</keyword>
<dbReference type="GO" id="GO:0005737">
    <property type="term" value="C:cytoplasm"/>
    <property type="evidence" value="ECO:0007669"/>
    <property type="project" value="UniProtKB-SubCell"/>
</dbReference>
<evidence type="ECO:0000256" key="13">
    <source>
        <dbReference type="ARBA" id="ARBA00077165"/>
    </source>
</evidence>
<dbReference type="AlphaFoldDB" id="A0A5C8Z812"/>
<evidence type="ECO:0000256" key="1">
    <source>
        <dbReference type="ARBA" id="ARBA00004496"/>
    </source>
</evidence>
<comment type="catalytic activity">
    <reaction evidence="6 15">
        <text>N-terminal L-arginyl-[protein] + L-leucyl-tRNA(Leu) = N-terminal L-leucyl-L-arginyl-[protein] + tRNA(Leu) + H(+)</text>
        <dbReference type="Rhea" id="RHEA:50416"/>
        <dbReference type="Rhea" id="RHEA-COMP:9613"/>
        <dbReference type="Rhea" id="RHEA-COMP:9622"/>
        <dbReference type="Rhea" id="RHEA-COMP:12672"/>
        <dbReference type="Rhea" id="RHEA-COMP:12673"/>
        <dbReference type="ChEBI" id="CHEBI:15378"/>
        <dbReference type="ChEBI" id="CHEBI:64719"/>
        <dbReference type="ChEBI" id="CHEBI:78442"/>
        <dbReference type="ChEBI" id="CHEBI:78494"/>
        <dbReference type="ChEBI" id="CHEBI:133044"/>
        <dbReference type="EC" id="2.3.2.6"/>
    </reaction>
</comment>
<sequence>MSNISLLNAEQTPYFPAVEEALDDPEGLLAIGGALTTPWLLAAYQRGIFPWFNDGQPIMWWCPMPRMVLSPGEAHISKSLRKAFRRQPVEIRVNSQFEQVIRNCANNPLRRDGSWITEQMVQAYIRLHKEGWAHSFEVWQQGSLIGGLYGVGIDRCFFGESMFSLQPSASKFAFIALSEWAKEAELSMIDCQLYNPYLDSLGASMMAKQPFQERLPNQETRLAAMDAASVNLSFLRLMEPESQR</sequence>
<dbReference type="EC" id="2.3.2.6" evidence="10 15"/>
<dbReference type="InterPro" id="IPR042203">
    <property type="entry name" value="Leu/Phe-tRNA_Trfase_C"/>
</dbReference>
<dbReference type="GO" id="GO:0008914">
    <property type="term" value="F:leucyl-tRNA--protein transferase activity"/>
    <property type="evidence" value="ECO:0007669"/>
    <property type="project" value="UniProtKB-UniRule"/>
</dbReference>
<evidence type="ECO:0000256" key="14">
    <source>
        <dbReference type="ARBA" id="ARBA00083640"/>
    </source>
</evidence>
<comment type="similarity">
    <text evidence="9 15">Belongs to the L/F-transferase family.</text>
</comment>
<dbReference type="RefSeq" id="WP_147712844.1">
    <property type="nucleotide sequence ID" value="NZ_VKAD01000001.1"/>
</dbReference>
<evidence type="ECO:0000256" key="8">
    <source>
        <dbReference type="ARBA" id="ARBA00054043"/>
    </source>
</evidence>